<dbReference type="PANTHER" id="PTHR48081:SF8">
    <property type="entry name" value="ALPHA_BETA HYDROLASE FOLD-3 DOMAIN-CONTAINING PROTEIN-RELATED"/>
    <property type="match status" value="1"/>
</dbReference>
<dbReference type="Gene3D" id="3.40.50.1820">
    <property type="entry name" value="alpha/beta hydrolase"/>
    <property type="match status" value="1"/>
</dbReference>
<keyword evidence="1 3" id="KW-0378">Hydrolase</keyword>
<protein>
    <submittedName>
        <fullName evidence="3">Alpha/beta hydrolase</fullName>
    </submittedName>
</protein>
<dbReference type="AlphaFoldDB" id="A0A248K1U9"/>
<dbReference type="InterPro" id="IPR050300">
    <property type="entry name" value="GDXG_lipolytic_enzyme"/>
</dbReference>
<feature type="domain" description="Alpha/beta hydrolase fold-3" evidence="2">
    <location>
        <begin position="55"/>
        <end position="258"/>
    </location>
</feature>
<dbReference type="GO" id="GO:0016787">
    <property type="term" value="F:hydrolase activity"/>
    <property type="evidence" value="ECO:0007669"/>
    <property type="project" value="UniProtKB-KW"/>
</dbReference>
<organism evidence="3 4">
    <name type="scientific">Nitrospirillum viridazoti CBAmc</name>
    <dbReference type="NCBI Taxonomy" id="1441467"/>
    <lineage>
        <taxon>Bacteria</taxon>
        <taxon>Pseudomonadati</taxon>
        <taxon>Pseudomonadota</taxon>
        <taxon>Alphaproteobacteria</taxon>
        <taxon>Rhodospirillales</taxon>
        <taxon>Azospirillaceae</taxon>
        <taxon>Nitrospirillum</taxon>
        <taxon>Nitrospirillum viridazoti</taxon>
    </lineage>
</organism>
<proteinExistence type="predicted"/>
<evidence type="ECO:0000313" key="3">
    <source>
        <dbReference type="EMBL" id="ASG24965.1"/>
    </source>
</evidence>
<dbReference type="InterPro" id="IPR029058">
    <property type="entry name" value="AB_hydrolase_fold"/>
</dbReference>
<dbReference type="Pfam" id="PF07859">
    <property type="entry name" value="Abhydrolase_3"/>
    <property type="match status" value="1"/>
</dbReference>
<dbReference type="KEGG" id="nao:Y958_28730"/>
<evidence type="ECO:0000313" key="4">
    <source>
        <dbReference type="Proteomes" id="UP000197153"/>
    </source>
</evidence>
<keyword evidence="4" id="KW-1185">Reference proteome</keyword>
<dbReference type="InterPro" id="IPR013094">
    <property type="entry name" value="AB_hydrolase_3"/>
</dbReference>
<dbReference type="PANTHER" id="PTHR48081">
    <property type="entry name" value="AB HYDROLASE SUPERFAMILY PROTEIN C4A8.06C"/>
    <property type="match status" value="1"/>
</dbReference>
<dbReference type="EMBL" id="CP022113">
    <property type="protein sequence ID" value="ASG24965.1"/>
    <property type="molecule type" value="Genomic_DNA"/>
</dbReference>
<dbReference type="Proteomes" id="UP000197153">
    <property type="component" value="Chromosome 4"/>
</dbReference>
<reference evidence="3 4" key="1">
    <citation type="submission" date="2017-06" db="EMBL/GenBank/DDBJ databases">
        <title>Complete genome sequence of Nitrospirillum amazonense strain CBAmC, an endophytic nitrogen-fixing and plant growth-promoting bacterium, isolated from sugarcane.</title>
        <authorList>
            <person name="Schwab S."/>
            <person name="dos Santos Teixeira K.R."/>
            <person name="Simoes Araujo J.L."/>
            <person name="Soares Vidal M."/>
            <person name="Borges de Freitas H.R."/>
            <person name="Rivello Crivelaro A.L."/>
            <person name="Bueno de Camargo Nunes A."/>
            <person name="dos Santos C.M."/>
            <person name="Palmeira da Silva Rosa D."/>
            <person name="da Silva Padilha D."/>
            <person name="da Silva E."/>
            <person name="Araujo Terra L."/>
            <person name="Soares Mendes V."/>
            <person name="Farinelli L."/>
            <person name="Magalhaes Cruz L."/>
            <person name="Baldani J.I."/>
        </authorList>
    </citation>
    <scope>NUCLEOTIDE SEQUENCE [LARGE SCALE GENOMIC DNA]</scope>
    <source>
        <strain evidence="3 4">CBAmC</strain>
    </source>
</reference>
<accession>A0A248K1U9</accession>
<gene>
    <name evidence="3" type="ORF">Y958_28730</name>
</gene>
<evidence type="ECO:0000256" key="1">
    <source>
        <dbReference type="ARBA" id="ARBA00022801"/>
    </source>
</evidence>
<evidence type="ECO:0000259" key="2">
    <source>
        <dbReference type="Pfam" id="PF07859"/>
    </source>
</evidence>
<sequence length="278" mass="29374">MSRPSRHNPCETTTSGPDEVTVCETRIPGYAQEVTLRLYRPAVARKTLRPSLPVVLVFHGGGFTKGGLDDADPAARFIATHTPAFVISVGYSLAPAHPFPAAPGDAYRAALWATEHAKDFGGAANRLGVAGYDAGGHIVASLTFIARDQGDVPLKAQVLIGPMLDPSLTRVGDETLLSSDITIADCAKCYRAYLPEAAQRLHPYAAPLESRRLAGLPPALIVTAQNDVLHVEAEKYAGQLIGAGVPTEVTRFPRVSHADLAANPAALAAVANFLGRRL</sequence>
<name>A0A248K1U9_9PROT</name>
<dbReference type="SUPFAM" id="SSF53474">
    <property type="entry name" value="alpha/beta-Hydrolases"/>
    <property type="match status" value="1"/>
</dbReference>